<gene>
    <name evidence="2" type="ORF">M413DRAFT_441812</name>
</gene>
<sequence>MAYGYYQDSGQPGWGTNQFQFGRPPTPAFQPQPSWGGTDFYRAHAATADPYLFDHAWNRVREYGGAPAGGMGVGLHEARHWHKRAYGIQNEVNFLAPNELGHAAAYEAYRTWIHNSFIYEPLSGDIERQREALTGLAVAEAARLLQFSSHPIDQYARLAATEAAAHTASYIFYQTRDGEYRSRSRHRRGSLDDPYAFDDDLLYPRSRSHSRLGHRHRSHSRHRSYSQSGMMPFPGQPYSASSIISQSAYPGNYGSYPGSHSAMPMGIHSSPYHSNAVPMGSGSVYGTPMSMGVSPSGYNTGMPPGIASSYQGSNLGVSMGYPRSRSSSFSYAQQTPYPQQAPFLQQTPYMGTAMSAPYMGTAMSGSMPMGTGGGGQTIVIHKPRKSKHHSKRSRSSDGDYRHHRHSSSDRY</sequence>
<evidence type="ECO:0000313" key="2">
    <source>
        <dbReference type="EMBL" id="KIM45139.1"/>
    </source>
</evidence>
<protein>
    <submittedName>
        <fullName evidence="2">Uncharacterized protein</fullName>
    </submittedName>
</protein>
<proteinExistence type="predicted"/>
<dbReference type="OrthoDB" id="2802356at2759"/>
<dbReference type="STRING" id="686832.A0A0C3CM25"/>
<name>A0A0C3CM25_HEBCY</name>
<keyword evidence="3" id="KW-1185">Reference proteome</keyword>
<feature type="compositionally biased region" description="Basic residues" evidence="1">
    <location>
        <begin position="381"/>
        <end position="393"/>
    </location>
</feature>
<dbReference type="Proteomes" id="UP000053424">
    <property type="component" value="Unassembled WGS sequence"/>
</dbReference>
<feature type="compositionally biased region" description="Basic and acidic residues" evidence="1">
    <location>
        <begin position="394"/>
        <end position="411"/>
    </location>
</feature>
<dbReference type="EMBL" id="KN831772">
    <property type="protein sequence ID" value="KIM45139.1"/>
    <property type="molecule type" value="Genomic_DNA"/>
</dbReference>
<accession>A0A0C3CM25</accession>
<feature type="compositionally biased region" description="Basic residues" evidence="1">
    <location>
        <begin position="208"/>
        <end position="224"/>
    </location>
</feature>
<dbReference type="AlphaFoldDB" id="A0A0C3CM25"/>
<organism evidence="2 3">
    <name type="scientific">Hebeloma cylindrosporum</name>
    <dbReference type="NCBI Taxonomy" id="76867"/>
    <lineage>
        <taxon>Eukaryota</taxon>
        <taxon>Fungi</taxon>
        <taxon>Dikarya</taxon>
        <taxon>Basidiomycota</taxon>
        <taxon>Agaricomycotina</taxon>
        <taxon>Agaricomycetes</taxon>
        <taxon>Agaricomycetidae</taxon>
        <taxon>Agaricales</taxon>
        <taxon>Agaricineae</taxon>
        <taxon>Hymenogastraceae</taxon>
        <taxon>Hebeloma</taxon>
    </lineage>
</organism>
<reference evidence="3" key="2">
    <citation type="submission" date="2015-01" db="EMBL/GenBank/DDBJ databases">
        <title>Evolutionary Origins and Diversification of the Mycorrhizal Mutualists.</title>
        <authorList>
            <consortium name="DOE Joint Genome Institute"/>
            <consortium name="Mycorrhizal Genomics Consortium"/>
            <person name="Kohler A."/>
            <person name="Kuo A."/>
            <person name="Nagy L.G."/>
            <person name="Floudas D."/>
            <person name="Copeland A."/>
            <person name="Barry K.W."/>
            <person name="Cichocki N."/>
            <person name="Veneault-Fourrey C."/>
            <person name="LaButti K."/>
            <person name="Lindquist E.A."/>
            <person name="Lipzen A."/>
            <person name="Lundell T."/>
            <person name="Morin E."/>
            <person name="Murat C."/>
            <person name="Riley R."/>
            <person name="Ohm R."/>
            <person name="Sun H."/>
            <person name="Tunlid A."/>
            <person name="Henrissat B."/>
            <person name="Grigoriev I.V."/>
            <person name="Hibbett D.S."/>
            <person name="Martin F."/>
        </authorList>
    </citation>
    <scope>NUCLEOTIDE SEQUENCE [LARGE SCALE GENOMIC DNA]</scope>
    <source>
        <strain evidence="3">h7</strain>
    </source>
</reference>
<feature type="region of interest" description="Disordered" evidence="1">
    <location>
        <begin position="368"/>
        <end position="411"/>
    </location>
</feature>
<evidence type="ECO:0000313" key="3">
    <source>
        <dbReference type="Proteomes" id="UP000053424"/>
    </source>
</evidence>
<evidence type="ECO:0000256" key="1">
    <source>
        <dbReference type="SAM" id="MobiDB-lite"/>
    </source>
</evidence>
<dbReference type="HOGENOM" id="CLU_043693_1_0_1"/>
<feature type="region of interest" description="Disordered" evidence="1">
    <location>
        <begin position="208"/>
        <end position="231"/>
    </location>
</feature>
<reference evidence="2 3" key="1">
    <citation type="submission" date="2014-04" db="EMBL/GenBank/DDBJ databases">
        <authorList>
            <consortium name="DOE Joint Genome Institute"/>
            <person name="Kuo A."/>
            <person name="Gay G."/>
            <person name="Dore J."/>
            <person name="Kohler A."/>
            <person name="Nagy L.G."/>
            <person name="Floudas D."/>
            <person name="Copeland A."/>
            <person name="Barry K.W."/>
            <person name="Cichocki N."/>
            <person name="Veneault-Fourrey C."/>
            <person name="LaButti K."/>
            <person name="Lindquist E.A."/>
            <person name="Lipzen A."/>
            <person name="Lundell T."/>
            <person name="Morin E."/>
            <person name="Murat C."/>
            <person name="Sun H."/>
            <person name="Tunlid A."/>
            <person name="Henrissat B."/>
            <person name="Grigoriev I.V."/>
            <person name="Hibbett D.S."/>
            <person name="Martin F."/>
            <person name="Nordberg H.P."/>
            <person name="Cantor M.N."/>
            <person name="Hua S.X."/>
        </authorList>
    </citation>
    <scope>NUCLEOTIDE SEQUENCE [LARGE SCALE GENOMIC DNA]</scope>
    <source>
        <strain evidence="3">h7</strain>
    </source>
</reference>